<comment type="caution">
    <text evidence="2">The sequence shown here is derived from an EMBL/GenBank/DDBJ whole genome shotgun (WGS) entry which is preliminary data.</text>
</comment>
<dbReference type="InterPro" id="IPR029063">
    <property type="entry name" value="SAM-dependent_MTases_sf"/>
</dbReference>
<sequence>MTGIDHPVRAAYLAHAGQEAVLAEELGRLGVAVSGWHGLLALSPDPPADARWALDRWLDPEIAPIASIGEAASLLRGRQRNWSHLPLLHHRRSALIADRLPPVKAAPLHFPAAAPTAPLGAWTLLSPDRLLFSTRKSSPFPNGECRLVENRTGPPSRAYLKLWETLALLAEWPRPGERCLELGASPGGWTWALASLGASVTAVDRSPLASAVAAMPGVEMRQGNAFTLRPEDVEPLDWLFSDVIAYPDRLLDMARTWIDSGRVRRLICTVKFQRPTAHEVSERFASIPGGTLRHGSHNGHELMFVWCRPGDSVPHG</sequence>
<dbReference type="PANTHER" id="PTHR37524:SF2">
    <property type="entry name" value="RIBOSOMAL RNA METHYLTRANSFERASE FTSJ DOMAIN-CONTAINING PROTEIN"/>
    <property type="match status" value="1"/>
</dbReference>
<dbReference type="SUPFAM" id="SSF53335">
    <property type="entry name" value="S-adenosyl-L-methionine-dependent methyltransferases"/>
    <property type="match status" value="1"/>
</dbReference>
<dbReference type="Pfam" id="PF01728">
    <property type="entry name" value="FtsJ"/>
    <property type="match status" value="1"/>
</dbReference>
<dbReference type="EMBL" id="JAMZEJ010000013">
    <property type="protein sequence ID" value="MCQ8242534.1"/>
    <property type="molecule type" value="Genomic_DNA"/>
</dbReference>
<name>A0ABT1W3G2_9PROT</name>
<protein>
    <recommendedName>
        <fullName evidence="1">Ribosomal RNA methyltransferase FtsJ domain-containing protein</fullName>
    </recommendedName>
</protein>
<gene>
    <name evidence="2" type="ORF">NFI88_17060</name>
</gene>
<evidence type="ECO:0000313" key="2">
    <source>
        <dbReference type="EMBL" id="MCQ8242534.1"/>
    </source>
</evidence>
<keyword evidence="3" id="KW-1185">Reference proteome</keyword>
<organism evidence="2 3">
    <name type="scientific">Rhizosaccharibacter radicis</name>
    <dbReference type="NCBI Taxonomy" id="2782605"/>
    <lineage>
        <taxon>Bacteria</taxon>
        <taxon>Pseudomonadati</taxon>
        <taxon>Pseudomonadota</taxon>
        <taxon>Alphaproteobacteria</taxon>
        <taxon>Acetobacterales</taxon>
        <taxon>Acetobacteraceae</taxon>
        <taxon>Rhizosaccharibacter</taxon>
    </lineage>
</organism>
<dbReference type="PANTHER" id="PTHR37524">
    <property type="entry name" value="RIBOSOMAL RNA LARGE SUBUNIT METHYLTRANSFERASE M"/>
    <property type="match status" value="1"/>
</dbReference>
<feature type="domain" description="Ribosomal RNA methyltransferase FtsJ" evidence="1">
    <location>
        <begin position="156"/>
        <end position="244"/>
    </location>
</feature>
<reference evidence="2 3" key="1">
    <citation type="submission" date="2022-06" db="EMBL/GenBank/DDBJ databases">
        <title>Rhizosaccharibacter gen. nov. sp. nov. KSS12, endophytic bacteria isolated from sugarcane.</title>
        <authorList>
            <person name="Pitiwittayakul N."/>
        </authorList>
    </citation>
    <scope>NUCLEOTIDE SEQUENCE [LARGE SCALE GENOMIC DNA]</scope>
    <source>
        <strain evidence="2 3">KSS12</strain>
    </source>
</reference>
<accession>A0ABT1W3G2</accession>
<dbReference type="Proteomes" id="UP001524547">
    <property type="component" value="Unassembled WGS sequence"/>
</dbReference>
<proteinExistence type="predicted"/>
<dbReference type="InterPro" id="IPR002877">
    <property type="entry name" value="RNA_MeTrfase_FtsJ_dom"/>
</dbReference>
<dbReference type="Gene3D" id="3.40.50.150">
    <property type="entry name" value="Vaccinia Virus protein VP39"/>
    <property type="match status" value="1"/>
</dbReference>
<evidence type="ECO:0000259" key="1">
    <source>
        <dbReference type="Pfam" id="PF01728"/>
    </source>
</evidence>
<evidence type="ECO:0000313" key="3">
    <source>
        <dbReference type="Proteomes" id="UP001524547"/>
    </source>
</evidence>